<dbReference type="InterPro" id="IPR011992">
    <property type="entry name" value="EF-hand-dom_pair"/>
</dbReference>
<dbReference type="InterPro" id="IPR001611">
    <property type="entry name" value="Leu-rich_rpt"/>
</dbReference>
<comment type="caution">
    <text evidence="3">The sequence shown here is derived from an EMBL/GenBank/DDBJ whole genome shotgun (WGS) entry which is preliminary data.</text>
</comment>
<dbReference type="SUPFAM" id="SSF47473">
    <property type="entry name" value="EF-hand"/>
    <property type="match status" value="1"/>
</dbReference>
<dbReference type="PANTHER" id="PTHR24114:SF49">
    <property type="entry name" value="LEUCINE-RICH REPEAT-CONTAINING PROTEIN 74A"/>
    <property type="match status" value="1"/>
</dbReference>
<dbReference type="GO" id="GO:0005509">
    <property type="term" value="F:calcium ion binding"/>
    <property type="evidence" value="ECO:0007669"/>
    <property type="project" value="InterPro"/>
</dbReference>
<feature type="compositionally biased region" description="Basic and acidic residues" evidence="1">
    <location>
        <begin position="245"/>
        <end position="257"/>
    </location>
</feature>
<dbReference type="Pfam" id="PF13516">
    <property type="entry name" value="LRR_6"/>
    <property type="match status" value="4"/>
</dbReference>
<dbReference type="EMBL" id="AKHW03005800">
    <property type="protein sequence ID" value="KYO25379.1"/>
    <property type="molecule type" value="Genomic_DNA"/>
</dbReference>
<organism evidence="3 4">
    <name type="scientific">Alligator mississippiensis</name>
    <name type="common">American alligator</name>
    <dbReference type="NCBI Taxonomy" id="8496"/>
    <lineage>
        <taxon>Eukaryota</taxon>
        <taxon>Metazoa</taxon>
        <taxon>Chordata</taxon>
        <taxon>Craniata</taxon>
        <taxon>Vertebrata</taxon>
        <taxon>Euteleostomi</taxon>
        <taxon>Archelosauria</taxon>
        <taxon>Archosauria</taxon>
        <taxon>Crocodylia</taxon>
        <taxon>Alligatoridae</taxon>
        <taxon>Alligatorinae</taxon>
        <taxon>Alligator</taxon>
    </lineage>
</organism>
<dbReference type="CDD" id="cd00051">
    <property type="entry name" value="EFh"/>
    <property type="match status" value="1"/>
</dbReference>
<dbReference type="AlphaFoldDB" id="A0A151MLR5"/>
<dbReference type="SMART" id="SM00368">
    <property type="entry name" value="LRR_RI"/>
    <property type="match status" value="4"/>
</dbReference>
<name>A0A151MLR5_ALLMI</name>
<sequence length="263" mass="29460">MDAPGANNETLEFLNLSWNHLRMKGAVAVSAGLRVNGTLKILDLSWNGFGNEGALALGEALKVNNVLVQLDISTNHINNEGAEKLCKGLEVNGNLRILKMSNNPLTVEGAILLITSIRKNPKSRMEEINISNVLVNENFLNLLDAVCQGHRELDVIYGGVGGYISKKPEQRSDPMKLIQNYLNERKLRLLDFFRSMDKDGSMKIPVAEFRKAMMQQSSILLDRAQIRELVQKLDGNRTGVVDYSYLKEQKPAQKPKEEEEEEP</sequence>
<feature type="domain" description="EF-hand" evidence="2">
    <location>
        <begin position="184"/>
        <end position="219"/>
    </location>
</feature>
<dbReference type="PROSITE" id="PS50222">
    <property type="entry name" value="EF_HAND_2"/>
    <property type="match status" value="1"/>
</dbReference>
<evidence type="ECO:0000313" key="4">
    <source>
        <dbReference type="Proteomes" id="UP000050525"/>
    </source>
</evidence>
<keyword evidence="4" id="KW-1185">Reference proteome</keyword>
<dbReference type="InterPro" id="IPR052394">
    <property type="entry name" value="LRR-containing"/>
</dbReference>
<evidence type="ECO:0000313" key="3">
    <source>
        <dbReference type="EMBL" id="KYO25379.1"/>
    </source>
</evidence>
<dbReference type="InterPro" id="IPR032675">
    <property type="entry name" value="LRR_dom_sf"/>
</dbReference>
<reference evidence="3 4" key="1">
    <citation type="journal article" date="2012" name="Genome Biol.">
        <title>Sequencing three crocodilian genomes to illuminate the evolution of archosaurs and amniotes.</title>
        <authorList>
            <person name="St John J.A."/>
            <person name="Braun E.L."/>
            <person name="Isberg S.R."/>
            <person name="Miles L.G."/>
            <person name="Chong A.Y."/>
            <person name="Gongora J."/>
            <person name="Dalzell P."/>
            <person name="Moran C."/>
            <person name="Bed'hom B."/>
            <person name="Abzhanov A."/>
            <person name="Burgess S.C."/>
            <person name="Cooksey A.M."/>
            <person name="Castoe T.A."/>
            <person name="Crawford N.G."/>
            <person name="Densmore L.D."/>
            <person name="Drew J.C."/>
            <person name="Edwards S.V."/>
            <person name="Faircloth B.C."/>
            <person name="Fujita M.K."/>
            <person name="Greenwold M.J."/>
            <person name="Hoffmann F.G."/>
            <person name="Howard J.M."/>
            <person name="Iguchi T."/>
            <person name="Janes D.E."/>
            <person name="Khan S.Y."/>
            <person name="Kohno S."/>
            <person name="de Koning A.J."/>
            <person name="Lance S.L."/>
            <person name="McCarthy F.M."/>
            <person name="McCormack J.E."/>
            <person name="Merchant M.E."/>
            <person name="Peterson D.G."/>
            <person name="Pollock D.D."/>
            <person name="Pourmand N."/>
            <person name="Raney B.J."/>
            <person name="Roessler K.A."/>
            <person name="Sanford J.R."/>
            <person name="Sawyer R.H."/>
            <person name="Schmidt C.J."/>
            <person name="Triplett E.W."/>
            <person name="Tuberville T.D."/>
            <person name="Venegas-Anaya M."/>
            <person name="Howard J.T."/>
            <person name="Jarvis E.D."/>
            <person name="Guillette L.J.Jr."/>
            <person name="Glenn T.C."/>
            <person name="Green R.E."/>
            <person name="Ray D.A."/>
        </authorList>
    </citation>
    <scope>NUCLEOTIDE SEQUENCE [LARGE SCALE GENOMIC DNA]</scope>
    <source>
        <strain evidence="3">KSC_2009_1</strain>
    </source>
</reference>
<dbReference type="Pfam" id="PF13499">
    <property type="entry name" value="EF-hand_7"/>
    <property type="match status" value="1"/>
</dbReference>
<dbReference type="InterPro" id="IPR002048">
    <property type="entry name" value="EF_hand_dom"/>
</dbReference>
<gene>
    <name evidence="3" type="primary">LRRC74A</name>
    <name evidence="3" type="ORF">Y1Q_0020760</name>
</gene>
<dbReference type="SUPFAM" id="SSF52047">
    <property type="entry name" value="RNI-like"/>
    <property type="match status" value="1"/>
</dbReference>
<dbReference type="Gene3D" id="3.80.10.10">
    <property type="entry name" value="Ribonuclease Inhibitor"/>
    <property type="match status" value="1"/>
</dbReference>
<protein>
    <submittedName>
        <fullName evidence="3">Leucine-rich repeat-containing protein 74A isoform B</fullName>
    </submittedName>
</protein>
<accession>A0A151MLR5</accession>
<proteinExistence type="predicted"/>
<feature type="region of interest" description="Disordered" evidence="1">
    <location>
        <begin position="244"/>
        <end position="263"/>
    </location>
</feature>
<dbReference type="Gene3D" id="1.10.238.10">
    <property type="entry name" value="EF-hand"/>
    <property type="match status" value="1"/>
</dbReference>
<dbReference type="PANTHER" id="PTHR24114">
    <property type="entry name" value="LEUCINE RICH REPEAT FAMILY PROTEIN"/>
    <property type="match status" value="1"/>
</dbReference>
<dbReference type="Proteomes" id="UP000050525">
    <property type="component" value="Unassembled WGS sequence"/>
</dbReference>
<evidence type="ECO:0000256" key="1">
    <source>
        <dbReference type="SAM" id="MobiDB-lite"/>
    </source>
</evidence>
<evidence type="ECO:0000259" key="2">
    <source>
        <dbReference type="PROSITE" id="PS50222"/>
    </source>
</evidence>